<evidence type="ECO:0000256" key="1">
    <source>
        <dbReference type="SAM" id="MobiDB-lite"/>
    </source>
</evidence>
<feature type="compositionally biased region" description="Pro residues" evidence="1">
    <location>
        <begin position="153"/>
        <end position="164"/>
    </location>
</feature>
<evidence type="ECO:0000259" key="2">
    <source>
        <dbReference type="Pfam" id="PF25540"/>
    </source>
</evidence>
<proteinExistence type="predicted"/>
<keyword evidence="4" id="KW-1185">Reference proteome</keyword>
<dbReference type="Proteomes" id="UP000030653">
    <property type="component" value="Unassembled WGS sequence"/>
</dbReference>
<feature type="non-terminal residue" evidence="3">
    <location>
        <position position="164"/>
    </location>
</feature>
<evidence type="ECO:0000313" key="3">
    <source>
        <dbReference type="EMBL" id="EJU03075.1"/>
    </source>
</evidence>
<gene>
    <name evidence="3" type="ORF">DACRYDRAFT_21405</name>
</gene>
<name>M5G4B9_DACPD</name>
<dbReference type="RefSeq" id="XP_040629969.1">
    <property type="nucleotide sequence ID" value="XM_040772380.1"/>
</dbReference>
<organism evidence="3 4">
    <name type="scientific">Dacryopinax primogenitus (strain DJM 731)</name>
    <name type="common">Brown rot fungus</name>
    <dbReference type="NCBI Taxonomy" id="1858805"/>
    <lineage>
        <taxon>Eukaryota</taxon>
        <taxon>Fungi</taxon>
        <taxon>Dikarya</taxon>
        <taxon>Basidiomycota</taxon>
        <taxon>Agaricomycotina</taxon>
        <taxon>Dacrymycetes</taxon>
        <taxon>Dacrymycetales</taxon>
        <taxon>Dacrymycetaceae</taxon>
        <taxon>Dacryopinax</taxon>
    </lineage>
</organism>
<dbReference type="PANTHER" id="PTHR37543:SF1">
    <property type="entry name" value="CCCH ZINC FINGER DNA BINDING PROTEIN (AFU_ORTHOLOGUE AFUA_5G12760)"/>
    <property type="match status" value="1"/>
</dbReference>
<dbReference type="GeneID" id="63687442"/>
<evidence type="ECO:0000313" key="4">
    <source>
        <dbReference type="Proteomes" id="UP000030653"/>
    </source>
</evidence>
<feature type="domain" description="DUF7923" evidence="2">
    <location>
        <begin position="4"/>
        <end position="134"/>
    </location>
</feature>
<sequence>MTQSSHPEILLNVYMNRQGLGGILVKNGKTTWPTFEKFVEGFVTGHELNAIIDCGRGKEATDAKVRANLRLFADVSACKLIVLGASHDNGYSSILHSLTAENKLDKILILKGYDVLAQELRAFQNRIVEIPGLFMSDKLPPFHPGMLSIPTSKPTPPPPQDEQD</sequence>
<dbReference type="PANTHER" id="PTHR37543">
    <property type="entry name" value="CCCH ZINC FINGER DNA BINDING PROTEIN (AFU_ORTHOLOGUE AFUA_5G12760)"/>
    <property type="match status" value="1"/>
</dbReference>
<dbReference type="Pfam" id="PF25540">
    <property type="entry name" value="DUF7923"/>
    <property type="match status" value="1"/>
</dbReference>
<reference evidence="3 4" key="1">
    <citation type="journal article" date="2012" name="Science">
        <title>The Paleozoic origin of enzymatic lignin decomposition reconstructed from 31 fungal genomes.</title>
        <authorList>
            <person name="Floudas D."/>
            <person name="Binder M."/>
            <person name="Riley R."/>
            <person name="Barry K."/>
            <person name="Blanchette R.A."/>
            <person name="Henrissat B."/>
            <person name="Martinez A.T."/>
            <person name="Otillar R."/>
            <person name="Spatafora J.W."/>
            <person name="Yadav J.S."/>
            <person name="Aerts A."/>
            <person name="Benoit I."/>
            <person name="Boyd A."/>
            <person name="Carlson A."/>
            <person name="Copeland A."/>
            <person name="Coutinho P.M."/>
            <person name="de Vries R.P."/>
            <person name="Ferreira P."/>
            <person name="Findley K."/>
            <person name="Foster B."/>
            <person name="Gaskell J."/>
            <person name="Glotzer D."/>
            <person name="Gorecki P."/>
            <person name="Heitman J."/>
            <person name="Hesse C."/>
            <person name="Hori C."/>
            <person name="Igarashi K."/>
            <person name="Jurgens J.A."/>
            <person name="Kallen N."/>
            <person name="Kersten P."/>
            <person name="Kohler A."/>
            <person name="Kuees U."/>
            <person name="Kumar T.K.A."/>
            <person name="Kuo A."/>
            <person name="LaButti K."/>
            <person name="Larrondo L.F."/>
            <person name="Lindquist E."/>
            <person name="Ling A."/>
            <person name="Lombard V."/>
            <person name="Lucas S."/>
            <person name="Lundell T."/>
            <person name="Martin R."/>
            <person name="McLaughlin D.J."/>
            <person name="Morgenstern I."/>
            <person name="Morin E."/>
            <person name="Murat C."/>
            <person name="Nagy L.G."/>
            <person name="Nolan M."/>
            <person name="Ohm R.A."/>
            <person name="Patyshakuliyeva A."/>
            <person name="Rokas A."/>
            <person name="Ruiz-Duenas F.J."/>
            <person name="Sabat G."/>
            <person name="Salamov A."/>
            <person name="Samejima M."/>
            <person name="Schmutz J."/>
            <person name="Slot J.C."/>
            <person name="St John F."/>
            <person name="Stenlid J."/>
            <person name="Sun H."/>
            <person name="Sun S."/>
            <person name="Syed K."/>
            <person name="Tsang A."/>
            <person name="Wiebenga A."/>
            <person name="Young D."/>
            <person name="Pisabarro A."/>
            <person name="Eastwood D.C."/>
            <person name="Martin F."/>
            <person name="Cullen D."/>
            <person name="Grigoriev I.V."/>
            <person name="Hibbett D.S."/>
        </authorList>
    </citation>
    <scope>NUCLEOTIDE SEQUENCE [LARGE SCALE GENOMIC DNA]</scope>
    <source>
        <strain evidence="3 4">DJM-731 SS1</strain>
    </source>
</reference>
<dbReference type="HOGENOM" id="CLU_1622893_0_0_1"/>
<dbReference type="EMBL" id="JH795860">
    <property type="protein sequence ID" value="EJU03075.1"/>
    <property type="molecule type" value="Genomic_DNA"/>
</dbReference>
<feature type="region of interest" description="Disordered" evidence="1">
    <location>
        <begin position="145"/>
        <end position="164"/>
    </location>
</feature>
<accession>M5G4B9</accession>
<dbReference type="InterPro" id="IPR057683">
    <property type="entry name" value="DUF7923"/>
</dbReference>
<protein>
    <recommendedName>
        <fullName evidence="2">DUF7923 domain-containing protein</fullName>
    </recommendedName>
</protein>
<dbReference type="OrthoDB" id="2270193at2759"/>
<dbReference type="AlphaFoldDB" id="M5G4B9"/>